<sequence>MTGITVIVVVVALAVVVGFVVTRREGKVRSIRPAEAANDRVEQLLAAGVQRGVPTVLHFSASWCGPCAAVRRVVASVVSDSASVDGPAPVEVEVDMDENPALAREMGVMSLPTTFVLDAHLVERSRVSGVPSARDLVAAIESAR</sequence>
<dbReference type="PROSITE" id="PS00194">
    <property type="entry name" value="THIOREDOXIN_1"/>
    <property type="match status" value="1"/>
</dbReference>
<accession>A0A917G4W3</accession>
<reference evidence="9" key="1">
    <citation type="journal article" date="2014" name="Int. J. Syst. Evol. Microbiol.">
        <title>Complete genome sequence of Corynebacterium casei LMG S-19264T (=DSM 44701T), isolated from a smear-ripened cheese.</title>
        <authorList>
            <consortium name="US DOE Joint Genome Institute (JGI-PGF)"/>
            <person name="Walter F."/>
            <person name="Albersmeier A."/>
            <person name="Kalinowski J."/>
            <person name="Ruckert C."/>
        </authorList>
    </citation>
    <scope>NUCLEOTIDE SEQUENCE</scope>
    <source>
        <strain evidence="9">CCM 7905</strain>
    </source>
</reference>
<protein>
    <submittedName>
        <fullName evidence="9">Thiol reductase thioredoxin</fullName>
    </submittedName>
</protein>
<dbReference type="PANTHER" id="PTHR45663:SF11">
    <property type="entry name" value="GEO12009P1"/>
    <property type="match status" value="1"/>
</dbReference>
<reference evidence="9" key="2">
    <citation type="submission" date="2020-09" db="EMBL/GenBank/DDBJ databases">
        <authorList>
            <person name="Sun Q."/>
            <person name="Sedlacek I."/>
        </authorList>
    </citation>
    <scope>NUCLEOTIDE SEQUENCE</scope>
    <source>
        <strain evidence="9">CCM 7905</strain>
    </source>
</reference>
<dbReference type="RefSeq" id="WP_188546770.1">
    <property type="nucleotide sequence ID" value="NZ_BMCU01000005.1"/>
</dbReference>
<name>A0A917G4W3_9NOCA</name>
<evidence type="ECO:0000256" key="1">
    <source>
        <dbReference type="ARBA" id="ARBA00003318"/>
    </source>
</evidence>
<evidence type="ECO:0000256" key="7">
    <source>
        <dbReference type="SAM" id="Phobius"/>
    </source>
</evidence>
<dbReference type="PROSITE" id="PS51352">
    <property type="entry name" value="THIOREDOXIN_2"/>
    <property type="match status" value="1"/>
</dbReference>
<evidence type="ECO:0000259" key="8">
    <source>
        <dbReference type="PROSITE" id="PS51352"/>
    </source>
</evidence>
<dbReference type="PANTHER" id="PTHR45663">
    <property type="entry name" value="GEO12009P1"/>
    <property type="match status" value="1"/>
</dbReference>
<evidence type="ECO:0000256" key="4">
    <source>
        <dbReference type="ARBA" id="ARBA00022982"/>
    </source>
</evidence>
<dbReference type="EMBL" id="BMCU01000005">
    <property type="protein sequence ID" value="GGG23013.1"/>
    <property type="molecule type" value="Genomic_DNA"/>
</dbReference>
<dbReference type="Gene3D" id="3.40.30.10">
    <property type="entry name" value="Glutaredoxin"/>
    <property type="match status" value="1"/>
</dbReference>
<dbReference type="GO" id="GO:0015035">
    <property type="term" value="F:protein-disulfide reductase activity"/>
    <property type="evidence" value="ECO:0007669"/>
    <property type="project" value="TreeGrafter"/>
</dbReference>
<comment type="similarity">
    <text evidence="2">Belongs to the thioredoxin family.</text>
</comment>
<dbReference type="Pfam" id="PF00085">
    <property type="entry name" value="Thioredoxin"/>
    <property type="match status" value="1"/>
</dbReference>
<keyword evidence="5" id="KW-1015">Disulfide bond</keyword>
<keyword evidence="3" id="KW-0813">Transport</keyword>
<dbReference type="InterPro" id="IPR017937">
    <property type="entry name" value="Thioredoxin_CS"/>
</dbReference>
<evidence type="ECO:0000313" key="10">
    <source>
        <dbReference type="Proteomes" id="UP000654257"/>
    </source>
</evidence>
<comment type="function">
    <text evidence="1">Participates in various redox reactions through the reversible oxidation of its active center dithiol to a disulfide and catalyzes dithiol-disulfide exchange reactions.</text>
</comment>
<dbReference type="CDD" id="cd02947">
    <property type="entry name" value="TRX_family"/>
    <property type="match status" value="1"/>
</dbReference>
<dbReference type="InterPro" id="IPR013766">
    <property type="entry name" value="Thioredoxin_domain"/>
</dbReference>
<dbReference type="GO" id="GO:0005829">
    <property type="term" value="C:cytosol"/>
    <property type="evidence" value="ECO:0007669"/>
    <property type="project" value="TreeGrafter"/>
</dbReference>
<keyword evidence="4" id="KW-0249">Electron transport</keyword>
<dbReference type="AlphaFoldDB" id="A0A917G4W3"/>
<dbReference type="InterPro" id="IPR036249">
    <property type="entry name" value="Thioredoxin-like_sf"/>
</dbReference>
<dbReference type="GO" id="GO:0045454">
    <property type="term" value="P:cell redox homeostasis"/>
    <property type="evidence" value="ECO:0007669"/>
    <property type="project" value="TreeGrafter"/>
</dbReference>
<feature type="transmembrane region" description="Helical" evidence="7">
    <location>
        <begin position="6"/>
        <end position="22"/>
    </location>
</feature>
<comment type="caution">
    <text evidence="9">The sequence shown here is derived from an EMBL/GenBank/DDBJ whole genome shotgun (WGS) entry which is preliminary data.</text>
</comment>
<proteinExistence type="inferred from homology"/>
<evidence type="ECO:0000256" key="3">
    <source>
        <dbReference type="ARBA" id="ARBA00022448"/>
    </source>
</evidence>
<keyword evidence="7" id="KW-0812">Transmembrane</keyword>
<keyword evidence="6" id="KW-0676">Redox-active center</keyword>
<evidence type="ECO:0000256" key="6">
    <source>
        <dbReference type="ARBA" id="ARBA00023284"/>
    </source>
</evidence>
<feature type="domain" description="Thioredoxin" evidence="8">
    <location>
        <begin position="10"/>
        <end position="144"/>
    </location>
</feature>
<evidence type="ECO:0000256" key="5">
    <source>
        <dbReference type="ARBA" id="ARBA00023157"/>
    </source>
</evidence>
<keyword evidence="7" id="KW-0472">Membrane</keyword>
<evidence type="ECO:0000256" key="2">
    <source>
        <dbReference type="ARBA" id="ARBA00008987"/>
    </source>
</evidence>
<gene>
    <name evidence="9" type="ORF">GCM10007304_41030</name>
</gene>
<organism evidence="9 10">
    <name type="scientific">Rhodococcoides trifolii</name>
    <dbReference type="NCBI Taxonomy" id="908250"/>
    <lineage>
        <taxon>Bacteria</taxon>
        <taxon>Bacillati</taxon>
        <taxon>Actinomycetota</taxon>
        <taxon>Actinomycetes</taxon>
        <taxon>Mycobacteriales</taxon>
        <taxon>Nocardiaceae</taxon>
        <taxon>Rhodococcoides</taxon>
    </lineage>
</organism>
<evidence type="ECO:0000313" key="9">
    <source>
        <dbReference type="EMBL" id="GGG23013.1"/>
    </source>
</evidence>
<keyword evidence="10" id="KW-1185">Reference proteome</keyword>
<dbReference type="SUPFAM" id="SSF52833">
    <property type="entry name" value="Thioredoxin-like"/>
    <property type="match status" value="1"/>
</dbReference>
<dbReference type="Proteomes" id="UP000654257">
    <property type="component" value="Unassembled WGS sequence"/>
</dbReference>
<keyword evidence="7" id="KW-1133">Transmembrane helix</keyword>